<proteinExistence type="predicted"/>
<name>A0A934RBI1_9BACT</name>
<gene>
    <name evidence="2" type="ORF">JIN81_13330</name>
</gene>
<keyword evidence="1" id="KW-1133">Transmembrane helix</keyword>
<protein>
    <submittedName>
        <fullName evidence="2">Uncharacterized protein</fullName>
    </submittedName>
</protein>
<sequence length="240" mass="25996">MSSSTNFVTASDRIKALCDEALKKPDITVTEKVLETPASQPVAQSASRLKVEAAPFTAVKEEVEPAVEEKAPEPVVPQQHTEQDTELAAMLEEREQKLKKRSGRVKMVANVMLLLAVVTPVTAVAVNPTLRGKFEVFVQRLGEGVDDVKSIGSTKESFDKALENVAVHGDHINNATAMLGVDPNSVTEADDLEMTAEMQQFMGEEADSFQTRKANLNKMGLLAKKVADVTGIESEESSTQ</sequence>
<dbReference type="RefSeq" id="WP_200280511.1">
    <property type="nucleotide sequence ID" value="NZ_JAENII010000010.1"/>
</dbReference>
<comment type="caution">
    <text evidence="2">The sequence shown here is derived from an EMBL/GenBank/DDBJ whole genome shotgun (WGS) entry which is preliminary data.</text>
</comment>
<evidence type="ECO:0000256" key="1">
    <source>
        <dbReference type="SAM" id="Phobius"/>
    </source>
</evidence>
<organism evidence="2 3">
    <name type="scientific">Haloferula rosea</name>
    <dbReference type="NCBI Taxonomy" id="490093"/>
    <lineage>
        <taxon>Bacteria</taxon>
        <taxon>Pseudomonadati</taxon>
        <taxon>Verrucomicrobiota</taxon>
        <taxon>Verrucomicrobiia</taxon>
        <taxon>Verrucomicrobiales</taxon>
        <taxon>Verrucomicrobiaceae</taxon>
        <taxon>Haloferula</taxon>
    </lineage>
</organism>
<keyword evidence="3" id="KW-1185">Reference proteome</keyword>
<evidence type="ECO:0000313" key="2">
    <source>
        <dbReference type="EMBL" id="MBK1828007.1"/>
    </source>
</evidence>
<keyword evidence="1" id="KW-0472">Membrane</keyword>
<reference evidence="2" key="1">
    <citation type="submission" date="2021-01" db="EMBL/GenBank/DDBJ databases">
        <title>Modified the classification status of verrucomicrobia.</title>
        <authorList>
            <person name="Feng X."/>
        </authorList>
    </citation>
    <scope>NUCLEOTIDE SEQUENCE</scope>
    <source>
        <strain evidence="2">KCTC 22201</strain>
    </source>
</reference>
<accession>A0A934RBI1</accession>
<dbReference type="EMBL" id="JAENII010000010">
    <property type="protein sequence ID" value="MBK1828007.1"/>
    <property type="molecule type" value="Genomic_DNA"/>
</dbReference>
<dbReference type="Proteomes" id="UP000658278">
    <property type="component" value="Unassembled WGS sequence"/>
</dbReference>
<keyword evidence="1" id="KW-0812">Transmembrane</keyword>
<evidence type="ECO:0000313" key="3">
    <source>
        <dbReference type="Proteomes" id="UP000658278"/>
    </source>
</evidence>
<feature type="transmembrane region" description="Helical" evidence="1">
    <location>
        <begin position="107"/>
        <end position="126"/>
    </location>
</feature>
<dbReference type="AlphaFoldDB" id="A0A934RBI1"/>